<dbReference type="SUPFAM" id="SSF51735">
    <property type="entry name" value="NAD(P)-binding Rossmann-fold domains"/>
    <property type="match status" value="1"/>
</dbReference>
<dbReference type="Gene3D" id="3.90.180.10">
    <property type="entry name" value="Medium-chain alcohol dehydrogenases, catalytic domain"/>
    <property type="match status" value="1"/>
</dbReference>
<name>A0A1D7Y7V0_9ACTN</name>
<proteinExistence type="predicted"/>
<dbReference type="Gene3D" id="3.40.50.720">
    <property type="entry name" value="NAD(P)-binding Rossmann-like Domain"/>
    <property type="match status" value="1"/>
</dbReference>
<evidence type="ECO:0000256" key="2">
    <source>
        <dbReference type="ARBA" id="ARBA00023002"/>
    </source>
</evidence>
<protein>
    <recommendedName>
        <fullName evidence="3">Alcohol dehydrogenase-like C-terminal domain-containing protein</fullName>
    </recommendedName>
</protein>
<evidence type="ECO:0000313" key="5">
    <source>
        <dbReference type="Proteomes" id="UP000094960"/>
    </source>
</evidence>
<feature type="domain" description="Alcohol dehydrogenase-like C-terminal" evidence="3">
    <location>
        <begin position="140"/>
        <end position="217"/>
    </location>
</feature>
<dbReference type="RefSeq" id="WP_069778218.1">
    <property type="nucleotide sequence ID" value="NZ_CP017248.1"/>
</dbReference>
<dbReference type="AlphaFoldDB" id="A0A1D7Y7V0"/>
<dbReference type="GO" id="GO:0070402">
    <property type="term" value="F:NADPH binding"/>
    <property type="evidence" value="ECO:0007669"/>
    <property type="project" value="TreeGrafter"/>
</dbReference>
<gene>
    <name evidence="4" type="ORF">BFF78_11425</name>
</gene>
<dbReference type="InterPro" id="IPR011032">
    <property type="entry name" value="GroES-like_sf"/>
</dbReference>
<accession>A0A1D7Y7V0</accession>
<keyword evidence="5" id="KW-1185">Reference proteome</keyword>
<dbReference type="Pfam" id="PF00107">
    <property type="entry name" value="ADH_zinc_N"/>
    <property type="match status" value="1"/>
</dbReference>
<dbReference type="KEGG" id="spun:BFF78_11425"/>
<dbReference type="GO" id="GO:0016651">
    <property type="term" value="F:oxidoreductase activity, acting on NAD(P)H"/>
    <property type="evidence" value="ECO:0007669"/>
    <property type="project" value="TreeGrafter"/>
</dbReference>
<dbReference type="InterPro" id="IPR013149">
    <property type="entry name" value="ADH-like_C"/>
</dbReference>
<evidence type="ECO:0000313" key="4">
    <source>
        <dbReference type="EMBL" id="AOR31574.1"/>
    </source>
</evidence>
<sequence length="279" mass="29308">MTEQFTFRQTLAAQSTATPQADDEILVAVRAVAPEHDEMIKAEPLPEGWLRGWDVAGVVLRGAPEGFSPLPGDRIVGVASAGKWSPCMAIPSEYAVVLPDHVSFEQAAALRVAVLTALRLVRGAGTVSGRRVMVTGADRGIGRLLVELAAALGAEVTAVVHDPARAAEVAELGAGRVLHDLDGVTDTCDVLYEAACGDLMAAGRGLLRPGGSVFLYESFAAHGADIGFFRFFGGPEQAGLRHFVFRTATPEDLELAQILDLLTTGEISLGLGEPAERVA</sequence>
<dbReference type="PANTHER" id="PTHR48106:SF18">
    <property type="entry name" value="QUINONE OXIDOREDUCTASE PIG3"/>
    <property type="match status" value="1"/>
</dbReference>
<dbReference type="InterPro" id="IPR036291">
    <property type="entry name" value="NAD(P)-bd_dom_sf"/>
</dbReference>
<evidence type="ECO:0000256" key="1">
    <source>
        <dbReference type="ARBA" id="ARBA00022857"/>
    </source>
</evidence>
<keyword evidence="1" id="KW-0521">NADP</keyword>
<reference evidence="5" key="1">
    <citation type="submission" date="2016-09" db="EMBL/GenBank/DDBJ databases">
        <title>Streptomyces puniciscabiei strain:TW1S1 Genome sequencing and assembly.</title>
        <authorList>
            <person name="Kim M.-K."/>
            <person name="Kim S.B."/>
        </authorList>
    </citation>
    <scope>NUCLEOTIDE SEQUENCE [LARGE SCALE GENOMIC DNA]</scope>
    <source>
        <strain evidence="5">TW1S1</strain>
    </source>
</reference>
<dbReference type="EMBL" id="CP017248">
    <property type="protein sequence ID" value="AOR31574.1"/>
    <property type="molecule type" value="Genomic_DNA"/>
</dbReference>
<keyword evidence="2" id="KW-0560">Oxidoreductase</keyword>
<organism evidence="4 5">
    <name type="scientific">Streptomyces fodineus</name>
    <dbReference type="NCBI Taxonomy" id="1904616"/>
    <lineage>
        <taxon>Bacteria</taxon>
        <taxon>Bacillati</taxon>
        <taxon>Actinomycetota</taxon>
        <taxon>Actinomycetes</taxon>
        <taxon>Kitasatosporales</taxon>
        <taxon>Streptomycetaceae</taxon>
        <taxon>Streptomyces</taxon>
    </lineage>
</organism>
<evidence type="ECO:0000259" key="3">
    <source>
        <dbReference type="Pfam" id="PF00107"/>
    </source>
</evidence>
<dbReference type="Proteomes" id="UP000094960">
    <property type="component" value="Chromosome"/>
</dbReference>
<dbReference type="SUPFAM" id="SSF50129">
    <property type="entry name" value="GroES-like"/>
    <property type="match status" value="1"/>
</dbReference>
<dbReference type="PANTHER" id="PTHR48106">
    <property type="entry name" value="QUINONE OXIDOREDUCTASE PIG3-RELATED"/>
    <property type="match status" value="1"/>
</dbReference>